<accession>A0A3S3XFW5</accession>
<dbReference type="Gene3D" id="3.50.50.60">
    <property type="entry name" value="FAD/NAD(P)-binding domain"/>
    <property type="match status" value="2"/>
</dbReference>
<feature type="binding site" evidence="12">
    <location>
        <position position="50"/>
    </location>
    <ligand>
        <name>FAD</name>
        <dbReference type="ChEBI" id="CHEBI:57692"/>
    </ligand>
</feature>
<evidence type="ECO:0000259" key="16">
    <source>
        <dbReference type="Pfam" id="PF07992"/>
    </source>
</evidence>
<dbReference type="InterPro" id="IPR016156">
    <property type="entry name" value="FAD/NAD-linked_Rdtase_dimer_sf"/>
</dbReference>
<gene>
    <name evidence="17" type="primary">lpdA</name>
    <name evidence="17" type="ORF">EPL05_02330</name>
</gene>
<keyword evidence="18" id="KW-1185">Reference proteome</keyword>
<reference evidence="17 18" key="1">
    <citation type="submission" date="2019-01" db="EMBL/GenBank/DDBJ databases">
        <title>Mucilaginibacter antarcticum sp. nov., isolated from antarctic soil.</title>
        <authorList>
            <person name="Yan Y.-Q."/>
            <person name="Du Z.-J."/>
        </authorList>
    </citation>
    <scope>NUCLEOTIDE SEQUENCE [LARGE SCALE GENOMIC DNA]</scope>
    <source>
        <strain evidence="17 18">F01003</strain>
    </source>
</reference>
<evidence type="ECO:0000256" key="11">
    <source>
        <dbReference type="PIRSR" id="PIRSR000350-2"/>
    </source>
</evidence>
<dbReference type="EMBL" id="SBIW01000001">
    <property type="protein sequence ID" value="RWY57560.1"/>
    <property type="molecule type" value="Genomic_DNA"/>
</dbReference>
<comment type="caution">
    <text evidence="17">The sequence shown here is derived from an EMBL/GenBank/DDBJ whole genome shotgun (WGS) entry which is preliminary data.</text>
</comment>
<dbReference type="PIRSF" id="PIRSF000350">
    <property type="entry name" value="Mercury_reductase_MerA"/>
    <property type="match status" value="1"/>
</dbReference>
<dbReference type="GO" id="GO:0050660">
    <property type="term" value="F:flavin adenine dinucleotide binding"/>
    <property type="evidence" value="ECO:0007669"/>
    <property type="project" value="InterPro"/>
</dbReference>
<comment type="similarity">
    <text evidence="1 14">Belongs to the class-I pyridine nucleotide-disulfide oxidoreductase family.</text>
</comment>
<keyword evidence="9 14" id="KW-0676">Redox-active center</keyword>
<keyword evidence="7 12" id="KW-0520">NAD</keyword>
<dbReference type="InterPro" id="IPR001100">
    <property type="entry name" value="Pyr_nuc-diS_OxRdtase"/>
</dbReference>
<dbReference type="GO" id="GO:0004148">
    <property type="term" value="F:dihydrolipoyl dehydrogenase (NADH) activity"/>
    <property type="evidence" value="ECO:0007669"/>
    <property type="project" value="UniProtKB-EC"/>
</dbReference>
<proteinExistence type="inferred from homology"/>
<dbReference type="Pfam" id="PF07992">
    <property type="entry name" value="Pyr_redox_2"/>
    <property type="match status" value="1"/>
</dbReference>
<feature type="binding site" evidence="12">
    <location>
        <begin position="319"/>
        <end position="322"/>
    </location>
    <ligand>
        <name>FAD</name>
        <dbReference type="ChEBI" id="CHEBI:57692"/>
    </ligand>
</feature>
<evidence type="ECO:0000256" key="10">
    <source>
        <dbReference type="ARBA" id="ARBA00049187"/>
    </source>
</evidence>
<feature type="domain" description="FAD/NAD(P)-binding" evidence="16">
    <location>
        <begin position="3"/>
        <end position="328"/>
    </location>
</feature>
<comment type="miscellaneous">
    <text evidence="14">The active site is a redox-active disulfide bond.</text>
</comment>
<dbReference type="AlphaFoldDB" id="A0A3S3XFW5"/>
<dbReference type="GO" id="GO:0006103">
    <property type="term" value="P:2-oxoglutarate metabolic process"/>
    <property type="evidence" value="ECO:0007669"/>
    <property type="project" value="TreeGrafter"/>
</dbReference>
<dbReference type="InterPro" id="IPR050151">
    <property type="entry name" value="Class-I_Pyr_Nuc-Dis_Oxidored"/>
</dbReference>
<sequence>MQYDVIVIGSGPGGYVAAIRCAQLGMKTAIIEKYNTLGGTCLNVGCIPSKALLDSSEHYHNAAHTFTTHGIKLDNLGIDFGQMIKRKQEVVDANTSGITYLMKKNKIDVHQGVGSFKDKNTIIVTKADGTVTELTTEKVIIATGSKPSSLPFLKIDKKRIITSTEALTLTEVPKHLILIGGGVIGLELGSVYARLGAKVSVVEFMDGIIPTMDKSLGRELQKVLKKLGMEFYLGHKVTGATAKGKEVTVTADNAKGEKIELKGDYCMVAVGRIAYTDGLGLDKIGITVEERGRKITVDEHLETIVKGVYAIGDVVKGAMLAHKAEDEGTFVAEMIAGQKPHINYNLIPGVVYTWPEVAAVGYTEEQLKEKGTAYKIGSFPFKASGRARASGDLDGFVKVLADKTTDEILGVHMIGPRAADMIAEAVIAMEFRASAEDVTRASHAHPTYTEAMREACLAATENRAIHI</sequence>
<keyword evidence="4 14" id="KW-0285">Flavoprotein</keyword>
<dbReference type="OrthoDB" id="9800167at2"/>
<dbReference type="InterPro" id="IPR012999">
    <property type="entry name" value="Pyr_OxRdtase_I_AS"/>
</dbReference>
<name>A0A3S3XFW5_9SPHI</name>
<dbReference type="PANTHER" id="PTHR22912">
    <property type="entry name" value="DISULFIDE OXIDOREDUCTASE"/>
    <property type="match status" value="1"/>
</dbReference>
<dbReference type="SUPFAM" id="SSF51905">
    <property type="entry name" value="FAD/NAD(P)-binding domain"/>
    <property type="match status" value="1"/>
</dbReference>
<feature type="binding site" evidence="12">
    <location>
        <position position="313"/>
    </location>
    <ligand>
        <name>FAD</name>
        <dbReference type="ChEBI" id="CHEBI:57692"/>
    </ligand>
</feature>
<dbReference type="PRINTS" id="PR00411">
    <property type="entry name" value="PNDRDTASEI"/>
</dbReference>
<comment type="catalytic activity">
    <reaction evidence="10 14">
        <text>N(6)-[(R)-dihydrolipoyl]-L-lysyl-[protein] + NAD(+) = N(6)-[(R)-lipoyl]-L-lysyl-[protein] + NADH + H(+)</text>
        <dbReference type="Rhea" id="RHEA:15045"/>
        <dbReference type="Rhea" id="RHEA-COMP:10474"/>
        <dbReference type="Rhea" id="RHEA-COMP:10475"/>
        <dbReference type="ChEBI" id="CHEBI:15378"/>
        <dbReference type="ChEBI" id="CHEBI:57540"/>
        <dbReference type="ChEBI" id="CHEBI:57945"/>
        <dbReference type="ChEBI" id="CHEBI:83099"/>
        <dbReference type="ChEBI" id="CHEBI:83100"/>
        <dbReference type="EC" id="1.8.1.4"/>
    </reaction>
</comment>
<dbReference type="InterPro" id="IPR006258">
    <property type="entry name" value="Lipoamide_DH"/>
</dbReference>
<feature type="binding site" evidence="12">
    <location>
        <begin position="143"/>
        <end position="145"/>
    </location>
    <ligand>
        <name>FAD</name>
        <dbReference type="ChEBI" id="CHEBI:57692"/>
    </ligand>
</feature>
<dbReference type="PANTHER" id="PTHR22912:SF151">
    <property type="entry name" value="DIHYDROLIPOYL DEHYDROGENASE, MITOCHONDRIAL"/>
    <property type="match status" value="1"/>
</dbReference>
<dbReference type="FunFam" id="3.50.50.60:FF:000001">
    <property type="entry name" value="Dihydrolipoyl dehydrogenase, mitochondrial"/>
    <property type="match status" value="1"/>
</dbReference>
<protein>
    <recommendedName>
        <fullName evidence="3 14">Dihydrolipoyl dehydrogenase</fullName>
        <ecNumber evidence="2 14">1.8.1.4</ecNumber>
    </recommendedName>
</protein>
<dbReference type="NCBIfam" id="TIGR01350">
    <property type="entry name" value="lipoamide_DH"/>
    <property type="match status" value="1"/>
</dbReference>
<dbReference type="InterPro" id="IPR004099">
    <property type="entry name" value="Pyr_nucl-diS_OxRdtase_dimer"/>
</dbReference>
<dbReference type="FunFam" id="3.30.390.30:FF:000001">
    <property type="entry name" value="Dihydrolipoyl dehydrogenase"/>
    <property type="match status" value="1"/>
</dbReference>
<feature type="binding site" evidence="12">
    <location>
        <position position="271"/>
    </location>
    <ligand>
        <name>NAD(+)</name>
        <dbReference type="ChEBI" id="CHEBI:57540"/>
    </ligand>
</feature>
<evidence type="ECO:0000256" key="13">
    <source>
        <dbReference type="PIRSR" id="PIRSR000350-4"/>
    </source>
</evidence>
<comment type="cofactor">
    <cofactor evidence="12 14">
        <name>FAD</name>
        <dbReference type="ChEBI" id="CHEBI:57692"/>
    </cofactor>
    <text evidence="12 14">Binds 1 FAD per subunit.</text>
</comment>
<evidence type="ECO:0000256" key="1">
    <source>
        <dbReference type="ARBA" id="ARBA00007532"/>
    </source>
</evidence>
<feature type="binding site" evidence="12">
    <location>
        <position position="114"/>
    </location>
    <ligand>
        <name>FAD</name>
        <dbReference type="ChEBI" id="CHEBI:57692"/>
    </ligand>
</feature>
<evidence type="ECO:0000256" key="2">
    <source>
        <dbReference type="ARBA" id="ARBA00012608"/>
    </source>
</evidence>
<evidence type="ECO:0000313" key="18">
    <source>
        <dbReference type="Proteomes" id="UP000286701"/>
    </source>
</evidence>
<evidence type="ECO:0000256" key="4">
    <source>
        <dbReference type="ARBA" id="ARBA00022630"/>
    </source>
</evidence>
<keyword evidence="5 12" id="KW-0274">FAD</keyword>
<keyword evidence="8" id="KW-1015">Disulfide bond</keyword>
<evidence type="ECO:0000256" key="8">
    <source>
        <dbReference type="ARBA" id="ARBA00023157"/>
    </source>
</evidence>
<evidence type="ECO:0000256" key="7">
    <source>
        <dbReference type="ARBA" id="ARBA00023027"/>
    </source>
</evidence>
<dbReference type="InterPro" id="IPR023753">
    <property type="entry name" value="FAD/NAD-binding_dom"/>
</dbReference>
<dbReference type="Pfam" id="PF02852">
    <property type="entry name" value="Pyr_redox_dim"/>
    <property type="match status" value="1"/>
</dbReference>
<evidence type="ECO:0000259" key="15">
    <source>
        <dbReference type="Pfam" id="PF02852"/>
    </source>
</evidence>
<feature type="disulfide bond" description="Redox-active" evidence="13">
    <location>
        <begin position="41"/>
        <end position="46"/>
    </location>
</feature>
<feature type="active site" description="Proton acceptor" evidence="11">
    <location>
        <position position="445"/>
    </location>
</feature>
<dbReference type="PROSITE" id="PS00076">
    <property type="entry name" value="PYRIDINE_REDOX_1"/>
    <property type="match status" value="1"/>
</dbReference>
<dbReference type="Proteomes" id="UP000286701">
    <property type="component" value="Unassembled WGS sequence"/>
</dbReference>
<dbReference type="RefSeq" id="WP_128532066.1">
    <property type="nucleotide sequence ID" value="NZ_SBIW01000001.1"/>
</dbReference>
<keyword evidence="6 14" id="KW-0560">Oxidoreductase</keyword>
<dbReference type="InterPro" id="IPR036188">
    <property type="entry name" value="FAD/NAD-bd_sf"/>
</dbReference>
<evidence type="ECO:0000313" key="17">
    <source>
        <dbReference type="EMBL" id="RWY57560.1"/>
    </source>
</evidence>
<evidence type="ECO:0000256" key="5">
    <source>
        <dbReference type="ARBA" id="ARBA00022827"/>
    </source>
</evidence>
<evidence type="ECO:0000256" key="12">
    <source>
        <dbReference type="PIRSR" id="PIRSR000350-3"/>
    </source>
</evidence>
<dbReference type="EC" id="1.8.1.4" evidence="2 14"/>
<dbReference type="Gene3D" id="3.30.390.30">
    <property type="match status" value="1"/>
</dbReference>
<keyword evidence="12" id="KW-0547">Nucleotide-binding</keyword>
<evidence type="ECO:0000256" key="3">
    <source>
        <dbReference type="ARBA" id="ARBA00016961"/>
    </source>
</evidence>
<feature type="binding site" evidence="12">
    <location>
        <begin position="180"/>
        <end position="187"/>
    </location>
    <ligand>
        <name>NAD(+)</name>
        <dbReference type="ChEBI" id="CHEBI:57540"/>
    </ligand>
</feature>
<feature type="binding site" evidence="12">
    <location>
        <position position="203"/>
    </location>
    <ligand>
        <name>NAD(+)</name>
        <dbReference type="ChEBI" id="CHEBI:57540"/>
    </ligand>
</feature>
<evidence type="ECO:0000256" key="9">
    <source>
        <dbReference type="ARBA" id="ARBA00023284"/>
    </source>
</evidence>
<dbReference type="GO" id="GO:0005737">
    <property type="term" value="C:cytoplasm"/>
    <property type="evidence" value="ECO:0007669"/>
    <property type="project" value="UniProtKB-ARBA"/>
</dbReference>
<evidence type="ECO:0000256" key="14">
    <source>
        <dbReference type="RuleBase" id="RU003692"/>
    </source>
</evidence>
<evidence type="ECO:0000256" key="6">
    <source>
        <dbReference type="ARBA" id="ARBA00023002"/>
    </source>
</evidence>
<organism evidence="17 18">
    <name type="scientific">Mucilaginibacter gilvus</name>
    <dbReference type="NCBI Taxonomy" id="2305909"/>
    <lineage>
        <taxon>Bacteria</taxon>
        <taxon>Pseudomonadati</taxon>
        <taxon>Bacteroidota</taxon>
        <taxon>Sphingobacteriia</taxon>
        <taxon>Sphingobacteriales</taxon>
        <taxon>Sphingobacteriaceae</taxon>
        <taxon>Mucilaginibacter</taxon>
    </lineage>
</organism>
<dbReference type="SUPFAM" id="SSF55424">
    <property type="entry name" value="FAD/NAD-linked reductases, dimerisation (C-terminal) domain"/>
    <property type="match status" value="1"/>
</dbReference>
<feature type="domain" description="Pyridine nucleotide-disulphide oxidoreductase dimerisation" evidence="15">
    <location>
        <begin position="347"/>
        <end position="455"/>
    </location>
</feature>
<dbReference type="PRINTS" id="PR00368">
    <property type="entry name" value="FADPNR"/>
</dbReference>